<evidence type="ECO:0000313" key="4">
    <source>
        <dbReference type="EMBL" id="CAJ0571153.1"/>
    </source>
</evidence>
<dbReference type="InterPro" id="IPR012337">
    <property type="entry name" value="RNaseH-like_sf"/>
</dbReference>
<evidence type="ECO:0000256" key="1">
    <source>
        <dbReference type="SAM" id="MobiDB-lite"/>
    </source>
</evidence>
<keyword evidence="2" id="KW-0472">Membrane</keyword>
<organism evidence="4 5">
    <name type="scientific">Mesorhabditis spiculigera</name>
    <dbReference type="NCBI Taxonomy" id="96644"/>
    <lineage>
        <taxon>Eukaryota</taxon>
        <taxon>Metazoa</taxon>
        <taxon>Ecdysozoa</taxon>
        <taxon>Nematoda</taxon>
        <taxon>Chromadorea</taxon>
        <taxon>Rhabditida</taxon>
        <taxon>Rhabditina</taxon>
        <taxon>Rhabditomorpha</taxon>
        <taxon>Rhabditoidea</taxon>
        <taxon>Rhabditidae</taxon>
        <taxon>Mesorhabditinae</taxon>
        <taxon>Mesorhabditis</taxon>
    </lineage>
</organism>
<feature type="domain" description="Integrase catalytic" evidence="3">
    <location>
        <begin position="17"/>
        <end position="222"/>
    </location>
</feature>
<dbReference type="PANTHER" id="PTHR47331">
    <property type="entry name" value="PHD-TYPE DOMAIN-CONTAINING PROTEIN"/>
    <property type="match status" value="1"/>
</dbReference>
<keyword evidence="2" id="KW-1133">Transmembrane helix</keyword>
<feature type="region of interest" description="Disordered" evidence="1">
    <location>
        <begin position="356"/>
        <end position="387"/>
    </location>
</feature>
<evidence type="ECO:0000259" key="3">
    <source>
        <dbReference type="PROSITE" id="PS50994"/>
    </source>
</evidence>
<name>A0AA36G2W5_9BILA</name>
<feature type="non-terminal residue" evidence="4">
    <location>
        <position position="469"/>
    </location>
</feature>
<proteinExistence type="predicted"/>
<feature type="compositionally biased region" description="Pro residues" evidence="1">
    <location>
        <begin position="357"/>
        <end position="372"/>
    </location>
</feature>
<dbReference type="Proteomes" id="UP001177023">
    <property type="component" value="Unassembled WGS sequence"/>
</dbReference>
<dbReference type="InterPro" id="IPR040676">
    <property type="entry name" value="DUF5641"/>
</dbReference>
<reference evidence="4" key="1">
    <citation type="submission" date="2023-06" db="EMBL/GenBank/DDBJ databases">
        <authorList>
            <person name="Delattre M."/>
        </authorList>
    </citation>
    <scope>NUCLEOTIDE SEQUENCE</scope>
    <source>
        <strain evidence="4">AF72</strain>
    </source>
</reference>
<dbReference type="EMBL" id="CATQJA010002542">
    <property type="protein sequence ID" value="CAJ0571153.1"/>
    <property type="molecule type" value="Genomic_DNA"/>
</dbReference>
<dbReference type="GO" id="GO:0003676">
    <property type="term" value="F:nucleic acid binding"/>
    <property type="evidence" value="ECO:0007669"/>
    <property type="project" value="InterPro"/>
</dbReference>
<keyword evidence="2" id="KW-0812">Transmembrane</keyword>
<feature type="transmembrane region" description="Helical" evidence="2">
    <location>
        <begin position="399"/>
        <end position="418"/>
    </location>
</feature>
<dbReference type="AlphaFoldDB" id="A0AA36G2W5"/>
<dbReference type="InterPro" id="IPR001584">
    <property type="entry name" value="Integrase_cat-core"/>
</dbReference>
<protein>
    <recommendedName>
        <fullName evidence="3">Integrase catalytic domain-containing protein</fullName>
    </recommendedName>
</protein>
<dbReference type="PROSITE" id="PS50994">
    <property type="entry name" value="INTEGRASE"/>
    <property type="match status" value="1"/>
</dbReference>
<dbReference type="SUPFAM" id="SSF53098">
    <property type="entry name" value="Ribonuclease H-like"/>
    <property type="match status" value="1"/>
</dbReference>
<keyword evidence="5" id="KW-1185">Reference proteome</keyword>
<dbReference type="GO" id="GO:0015074">
    <property type="term" value="P:DNA integration"/>
    <property type="evidence" value="ECO:0007669"/>
    <property type="project" value="InterPro"/>
</dbReference>
<dbReference type="PANTHER" id="PTHR47331:SF2">
    <property type="match status" value="1"/>
</dbReference>
<dbReference type="Pfam" id="PF18701">
    <property type="entry name" value="DUF5641"/>
    <property type="match status" value="1"/>
</dbReference>
<comment type="caution">
    <text evidence="4">The sequence shown here is derived from an EMBL/GenBank/DDBJ whole genome shotgun (WGS) entry which is preliminary data.</text>
</comment>
<evidence type="ECO:0000313" key="5">
    <source>
        <dbReference type="Proteomes" id="UP001177023"/>
    </source>
</evidence>
<gene>
    <name evidence="4" type="ORF">MSPICULIGERA_LOCUS9576</name>
</gene>
<sequence length="469" mass="52612">MDFGAVTVASRPRFTALAPSPIRCNYPFESLGADLAGPFRVFGSASQREPLSVHIALFTCLVTRAVHLEIVHSTSAIDFIRAIRRFAARHGFPRRILTDNASGFRVARLAVHTLLAPLDEPVLLAPSPLIEEPGELHVFLEKIDVQWRHIPQLSPWQGGAYERMVGLVKNSLRRVVGKKMLLLDEFATLVAEAEAVVNLRPLTYLSDDARVIRPADFLRSVSRPGLPLLDDEESFDPEATSTALHLSTQWRHEQQRLLRLWDDFRRDYLSQLRDRPPARLAQSRHSSPRFPQLGEVVLVHDDNFNRYHWRWAVITGLHEGSDHCIRSADIRFGNGRVSRRSTALLYPLEERGYALAPPAPAPASPGPSPPPVTDSLRPSDNGPREPAAYKLRPRRRVKYAFFALLLLSLFLPATTALLDATSATVARSRSSALEDEIVVIRPIDFFLPGLRGLKTFYDSKTADDPDFEI</sequence>
<dbReference type="InterPro" id="IPR036397">
    <property type="entry name" value="RNaseH_sf"/>
</dbReference>
<evidence type="ECO:0000256" key="2">
    <source>
        <dbReference type="SAM" id="Phobius"/>
    </source>
</evidence>
<dbReference type="Gene3D" id="3.30.420.10">
    <property type="entry name" value="Ribonuclease H-like superfamily/Ribonuclease H"/>
    <property type="match status" value="1"/>
</dbReference>
<accession>A0AA36G2W5</accession>